<evidence type="ECO:0000313" key="2">
    <source>
        <dbReference type="EMBL" id="MBO1902821.1"/>
    </source>
</evidence>
<evidence type="ECO:0008006" key="4">
    <source>
        <dbReference type="Google" id="ProtNLM"/>
    </source>
</evidence>
<protein>
    <recommendedName>
        <fullName evidence="4">YncE family protein</fullName>
    </recommendedName>
</protein>
<feature type="non-terminal residue" evidence="2">
    <location>
        <position position="321"/>
    </location>
</feature>
<keyword evidence="1" id="KW-0732">Signal</keyword>
<evidence type="ECO:0000256" key="1">
    <source>
        <dbReference type="SAM" id="SignalP"/>
    </source>
</evidence>
<feature type="signal peptide" evidence="1">
    <location>
        <begin position="1"/>
        <end position="33"/>
    </location>
</feature>
<dbReference type="EMBL" id="JAGDYM010000014">
    <property type="protein sequence ID" value="MBO1902821.1"/>
    <property type="molecule type" value="Genomic_DNA"/>
</dbReference>
<comment type="caution">
    <text evidence="2">The sequence shown here is derived from an EMBL/GenBank/DDBJ whole genome shotgun (WGS) entry which is preliminary data.</text>
</comment>
<dbReference type="InterPro" id="IPR015943">
    <property type="entry name" value="WD40/YVTN_repeat-like_dom_sf"/>
</dbReference>
<reference evidence="2" key="1">
    <citation type="submission" date="2021-03" db="EMBL/GenBank/DDBJ databases">
        <title>Leucobacter chromiisoli sp. nov., isolated from chromium-containing soil of chemical plant.</title>
        <authorList>
            <person name="Xu Z."/>
        </authorList>
    </citation>
    <scope>NUCLEOTIDE SEQUENCE</scope>
    <source>
        <strain evidence="2">S27</strain>
    </source>
</reference>
<gene>
    <name evidence="2" type="ORF">J4H92_12780</name>
</gene>
<dbReference type="Proteomes" id="UP000664382">
    <property type="component" value="Unassembled WGS sequence"/>
</dbReference>
<sequence length="321" mass="33228">MKDTRSKRQTGGYAALGALTTLALVATPLTAQAVEVGTSSGWAASVESVDSGVKSGYQLAAAGGSVYVADAQWRVENKVVGTPENTPGVNSMRSTFSPYGIAVDPDVNGETTIVTTTARQRDPDAQYGYGGGVVIYNESQGAPTDADRVFDYADGSPVFAGPRRIAVDTSRNRAYVTNLGNSRSAGPRDGYVTVLDLTKRGTEAVIAQVTVPDQAGSVGVAVDEANNLVYVGGYADRGEDGADVETLYVIDGRKINTGDPTSFSLNNGAIEALDGVVGGNARPTFNAGTKKVYVSAYDDSTITVVNADPADAANYGKAEKV</sequence>
<dbReference type="Gene3D" id="2.130.10.10">
    <property type="entry name" value="YVTN repeat-like/Quinoprotein amine dehydrogenase"/>
    <property type="match status" value="1"/>
</dbReference>
<evidence type="ECO:0000313" key="3">
    <source>
        <dbReference type="Proteomes" id="UP000664382"/>
    </source>
</evidence>
<accession>A0A939MLL8</accession>
<dbReference type="SUPFAM" id="SSF63829">
    <property type="entry name" value="Calcium-dependent phosphotriesterase"/>
    <property type="match status" value="1"/>
</dbReference>
<organism evidence="2 3">
    <name type="scientific">Leucobacter weissii</name>
    <dbReference type="NCBI Taxonomy" id="1983706"/>
    <lineage>
        <taxon>Bacteria</taxon>
        <taxon>Bacillati</taxon>
        <taxon>Actinomycetota</taxon>
        <taxon>Actinomycetes</taxon>
        <taxon>Micrococcales</taxon>
        <taxon>Microbacteriaceae</taxon>
        <taxon>Leucobacter</taxon>
    </lineage>
</organism>
<keyword evidence="3" id="KW-1185">Reference proteome</keyword>
<dbReference type="AlphaFoldDB" id="A0A939MLL8"/>
<feature type="chain" id="PRO_5037243955" description="YncE family protein" evidence="1">
    <location>
        <begin position="34"/>
        <end position="321"/>
    </location>
</feature>
<proteinExistence type="predicted"/>
<dbReference type="RefSeq" id="WP_208098580.1">
    <property type="nucleotide sequence ID" value="NZ_JAGDYM010000014.1"/>
</dbReference>
<name>A0A939MLL8_9MICO</name>